<gene>
    <name evidence="1" type="ORF">PG993_002301</name>
</gene>
<comment type="caution">
    <text evidence="1">The sequence shown here is derived from an EMBL/GenBank/DDBJ whole genome shotgun (WGS) entry which is preliminary data.</text>
</comment>
<evidence type="ECO:0000313" key="2">
    <source>
        <dbReference type="Proteomes" id="UP001444661"/>
    </source>
</evidence>
<evidence type="ECO:0000313" key="1">
    <source>
        <dbReference type="EMBL" id="KAK8050916.1"/>
    </source>
</evidence>
<keyword evidence="2" id="KW-1185">Reference proteome</keyword>
<proteinExistence type="predicted"/>
<name>A0ABR1TYH9_9PEZI</name>
<reference evidence="1 2" key="1">
    <citation type="submission" date="2023-01" db="EMBL/GenBank/DDBJ databases">
        <title>Analysis of 21 Apiospora genomes using comparative genomics revels a genus with tremendous synthesis potential of carbohydrate active enzymes and secondary metabolites.</title>
        <authorList>
            <person name="Sorensen T."/>
        </authorList>
    </citation>
    <scope>NUCLEOTIDE SEQUENCE [LARGE SCALE GENOMIC DNA]</scope>
    <source>
        <strain evidence="1 2">CBS 33761</strain>
    </source>
</reference>
<protein>
    <submittedName>
        <fullName evidence="1">Uncharacterized protein</fullName>
    </submittedName>
</protein>
<organism evidence="1 2">
    <name type="scientific">Apiospora rasikravindrae</name>
    <dbReference type="NCBI Taxonomy" id="990691"/>
    <lineage>
        <taxon>Eukaryota</taxon>
        <taxon>Fungi</taxon>
        <taxon>Dikarya</taxon>
        <taxon>Ascomycota</taxon>
        <taxon>Pezizomycotina</taxon>
        <taxon>Sordariomycetes</taxon>
        <taxon>Xylariomycetidae</taxon>
        <taxon>Amphisphaeriales</taxon>
        <taxon>Apiosporaceae</taxon>
        <taxon>Apiospora</taxon>
    </lineage>
</organism>
<sequence>MKPHTPNAGDWLSDAGEYRDLIHELCASDPRLRQRDPKAVRGHVPWSDALGKVVMLESQVNGTGFEQPVTYGTPQALNDHLAARSPDSLNRVYILESQNPHWVASLGQYFKMHPSFFLDHERVDVVSKGLTNESDADAMPLPSSALGQEHFRIKYFELLPLPESLRHTFVLKCALSGRHIAVTRLMGSYLDIGIVRRKCSIWRRRRPDSAGAWDSSPRS</sequence>
<dbReference type="EMBL" id="JAQQWK010000002">
    <property type="protein sequence ID" value="KAK8050916.1"/>
    <property type="molecule type" value="Genomic_DNA"/>
</dbReference>
<dbReference type="Proteomes" id="UP001444661">
    <property type="component" value="Unassembled WGS sequence"/>
</dbReference>
<accession>A0ABR1TYH9</accession>